<dbReference type="InterPro" id="IPR023210">
    <property type="entry name" value="NADP_OxRdtase_dom"/>
</dbReference>
<dbReference type="PROSITE" id="PS51257">
    <property type="entry name" value="PROKAR_LIPOPROTEIN"/>
    <property type="match status" value="1"/>
</dbReference>
<organism evidence="4 5">
    <name type="scientific">Rhizodiscina lignyota</name>
    <dbReference type="NCBI Taxonomy" id="1504668"/>
    <lineage>
        <taxon>Eukaryota</taxon>
        <taxon>Fungi</taxon>
        <taxon>Dikarya</taxon>
        <taxon>Ascomycota</taxon>
        <taxon>Pezizomycotina</taxon>
        <taxon>Dothideomycetes</taxon>
        <taxon>Pleosporomycetidae</taxon>
        <taxon>Aulographales</taxon>
        <taxon>Rhizodiscinaceae</taxon>
        <taxon>Rhizodiscina</taxon>
    </lineage>
</organism>
<dbReference type="EMBL" id="ML978128">
    <property type="protein sequence ID" value="KAF2096997.1"/>
    <property type="molecule type" value="Genomic_DNA"/>
</dbReference>
<dbReference type="SUPFAM" id="SSF51430">
    <property type="entry name" value="NAD(P)-linked oxidoreductase"/>
    <property type="match status" value="1"/>
</dbReference>
<dbReference type="CDD" id="cd19164">
    <property type="entry name" value="AKR_ARA2"/>
    <property type="match status" value="1"/>
</dbReference>
<reference evidence="4" key="1">
    <citation type="journal article" date="2020" name="Stud. Mycol.">
        <title>101 Dothideomycetes genomes: a test case for predicting lifestyles and emergence of pathogens.</title>
        <authorList>
            <person name="Haridas S."/>
            <person name="Albert R."/>
            <person name="Binder M."/>
            <person name="Bloem J."/>
            <person name="Labutti K."/>
            <person name="Salamov A."/>
            <person name="Andreopoulos B."/>
            <person name="Baker S."/>
            <person name="Barry K."/>
            <person name="Bills G."/>
            <person name="Bluhm B."/>
            <person name="Cannon C."/>
            <person name="Castanera R."/>
            <person name="Culley D."/>
            <person name="Daum C."/>
            <person name="Ezra D."/>
            <person name="Gonzalez J."/>
            <person name="Henrissat B."/>
            <person name="Kuo A."/>
            <person name="Liang C."/>
            <person name="Lipzen A."/>
            <person name="Lutzoni F."/>
            <person name="Magnuson J."/>
            <person name="Mondo S."/>
            <person name="Nolan M."/>
            <person name="Ohm R."/>
            <person name="Pangilinan J."/>
            <person name="Park H.-J."/>
            <person name="Ramirez L."/>
            <person name="Alfaro M."/>
            <person name="Sun H."/>
            <person name="Tritt A."/>
            <person name="Yoshinaga Y."/>
            <person name="Zwiers L.-H."/>
            <person name="Turgeon B."/>
            <person name="Goodwin S."/>
            <person name="Spatafora J."/>
            <person name="Crous P."/>
            <person name="Grigoriev I."/>
        </authorList>
    </citation>
    <scope>NUCLEOTIDE SEQUENCE</scope>
    <source>
        <strain evidence="4">CBS 133067</strain>
    </source>
</reference>
<evidence type="ECO:0000256" key="1">
    <source>
        <dbReference type="ARBA" id="ARBA00023002"/>
    </source>
</evidence>
<evidence type="ECO:0000259" key="3">
    <source>
        <dbReference type="Pfam" id="PF00248"/>
    </source>
</evidence>
<dbReference type="InterPro" id="IPR036812">
    <property type="entry name" value="NAD(P)_OxRdtase_dom_sf"/>
</dbReference>
<sequence>MAEKQPLSSVLPPLIFGCATFNIQYNKDPYALDTAGLVQEALQLGVRAFDTSPYYGPSEEILGAALDTPFIHEHFPREEYFILTKAGREASNEFNYSAEWIRESVKRSLKRLKTTYLDVVYCHDSEFVSPDEVLEAVRELRRIRNEEGTVKYVGVSGYPIEVLCSLAERVKSETGEPLDIVQSYANFNLQNTRLATEGVPRLRAAGVDVVPNASILDLGLLRRAGFAEGAAGDWHPAPSAMRKAIREASDFCDDHGELIEVIAIRFAIESWIDAGESVGSRGDPASGVPFQRESNERVGGRRLGVSVMGVSFASELKKTMQVWRSILDGLEDGAETAAKAGRWKKAHEWSLNRKSAVLLLAEGVRERLGEWVDWTWPSPPPDYTNERKKAIKAKTADGVALPTPEVTPEPSSLASSEKKDIPLR</sequence>
<dbReference type="PRINTS" id="PR00069">
    <property type="entry name" value="ALDKETRDTASE"/>
</dbReference>
<dbReference type="PANTHER" id="PTHR42686:SF1">
    <property type="entry name" value="GH17980P-RELATED"/>
    <property type="match status" value="1"/>
</dbReference>
<evidence type="ECO:0000256" key="2">
    <source>
        <dbReference type="SAM" id="MobiDB-lite"/>
    </source>
</evidence>
<dbReference type="GO" id="GO:0005829">
    <property type="term" value="C:cytosol"/>
    <property type="evidence" value="ECO:0007669"/>
    <property type="project" value="TreeGrafter"/>
</dbReference>
<dbReference type="InterPro" id="IPR020471">
    <property type="entry name" value="AKR"/>
</dbReference>
<evidence type="ECO:0000313" key="4">
    <source>
        <dbReference type="EMBL" id="KAF2096997.1"/>
    </source>
</evidence>
<dbReference type="Proteomes" id="UP000799772">
    <property type="component" value="Unassembled WGS sequence"/>
</dbReference>
<dbReference type="GO" id="GO:0070485">
    <property type="term" value="P:dehydro-D-arabinono-1,4-lactone biosynthetic process"/>
    <property type="evidence" value="ECO:0007669"/>
    <property type="project" value="TreeGrafter"/>
</dbReference>
<name>A0A9P4IC59_9PEZI</name>
<protein>
    <submittedName>
        <fullName evidence="4">L-galactose dehydrogenase (L-GalDH)</fullName>
    </submittedName>
</protein>
<dbReference type="InterPro" id="IPR044480">
    <property type="entry name" value="Ara2-like"/>
</dbReference>
<dbReference type="GO" id="GO:0045290">
    <property type="term" value="F:D-arabinose 1-dehydrogenase [NAD(P)+] activity"/>
    <property type="evidence" value="ECO:0007669"/>
    <property type="project" value="InterPro"/>
</dbReference>
<dbReference type="Pfam" id="PF00248">
    <property type="entry name" value="Aldo_ket_red"/>
    <property type="match status" value="1"/>
</dbReference>
<proteinExistence type="predicted"/>
<dbReference type="Gene3D" id="3.20.20.100">
    <property type="entry name" value="NADP-dependent oxidoreductase domain"/>
    <property type="match status" value="1"/>
</dbReference>
<dbReference type="FunFam" id="3.20.20.100:FF:000037">
    <property type="entry name" value="L-galactose dehydrogenase (L-GalDH)"/>
    <property type="match status" value="1"/>
</dbReference>
<comment type="caution">
    <text evidence="4">The sequence shown here is derived from an EMBL/GenBank/DDBJ whole genome shotgun (WGS) entry which is preliminary data.</text>
</comment>
<feature type="domain" description="NADP-dependent oxidoreductase" evidence="3">
    <location>
        <begin position="13"/>
        <end position="323"/>
    </location>
</feature>
<feature type="region of interest" description="Disordered" evidence="2">
    <location>
        <begin position="394"/>
        <end position="424"/>
    </location>
</feature>
<dbReference type="PANTHER" id="PTHR42686">
    <property type="entry name" value="GH17980P-RELATED"/>
    <property type="match status" value="1"/>
</dbReference>
<gene>
    <name evidence="4" type="ORF">NA57DRAFT_57607</name>
</gene>
<keyword evidence="1" id="KW-0560">Oxidoreductase</keyword>
<evidence type="ECO:0000313" key="5">
    <source>
        <dbReference type="Proteomes" id="UP000799772"/>
    </source>
</evidence>
<dbReference type="OrthoDB" id="5286008at2759"/>
<keyword evidence="5" id="KW-1185">Reference proteome</keyword>
<dbReference type="AlphaFoldDB" id="A0A9P4IC59"/>
<accession>A0A9P4IC59</accession>